<accession>A0A0D2JC73</accession>
<reference evidence="1 2" key="1">
    <citation type="submission" date="2013-11" db="EMBL/GenBank/DDBJ databases">
        <title>Metagenomic analysis of a methanogenic consortium involved in long chain n-alkane degradation.</title>
        <authorList>
            <person name="Davidova I.A."/>
            <person name="Callaghan A.V."/>
            <person name="Wawrik B."/>
            <person name="Pruitt S."/>
            <person name="Marks C."/>
            <person name="Duncan K.E."/>
            <person name="Suflita J.M."/>
        </authorList>
    </citation>
    <scope>NUCLEOTIDE SEQUENCE [LARGE SCALE GENOMIC DNA]</scope>
    <source>
        <strain evidence="1 2">SPR</strain>
    </source>
</reference>
<gene>
    <name evidence="1" type="ORF">X474_14280</name>
</gene>
<evidence type="ECO:0000313" key="2">
    <source>
        <dbReference type="Proteomes" id="UP000032233"/>
    </source>
</evidence>
<dbReference type="PATRIC" id="fig|1429043.3.peg.3025"/>
<dbReference type="AlphaFoldDB" id="A0A0D2JC73"/>
<proteinExistence type="predicted"/>
<dbReference type="STRING" id="1429043.X474_14280"/>
<dbReference type="InParanoid" id="A0A0D2JC73"/>
<dbReference type="Pfam" id="PF02566">
    <property type="entry name" value="OsmC"/>
    <property type="match status" value="1"/>
</dbReference>
<dbReference type="PANTHER" id="PTHR39624:SF2">
    <property type="entry name" value="OSMC-LIKE PROTEIN"/>
    <property type="match status" value="1"/>
</dbReference>
<name>A0A0D2JC73_9BACT</name>
<comment type="caution">
    <text evidence="1">The sequence shown here is derived from an EMBL/GenBank/DDBJ whole genome shotgun (WGS) entry which is preliminary data.</text>
</comment>
<dbReference type="InterPro" id="IPR036102">
    <property type="entry name" value="OsmC/Ohrsf"/>
</dbReference>
<sequence>MENIEISFPGGIKADAKYNGFTIHTDQPVDEGGDGTAPEPFTLFLAGLATCSGVYVLNFCKAREISTEGLRLVQKPTFNEKTKRLEKIEMEIYLPPEFPDKYEKAVIRVANLCAVKKAIIDPPEMTITALRG</sequence>
<dbReference type="InterPro" id="IPR015946">
    <property type="entry name" value="KH_dom-like_a/b"/>
</dbReference>
<keyword evidence="2" id="KW-1185">Reference proteome</keyword>
<dbReference type="RefSeq" id="WP_044349415.1">
    <property type="nucleotide sequence ID" value="NZ_AZAC01000016.1"/>
</dbReference>
<dbReference type="InterPro" id="IPR003718">
    <property type="entry name" value="OsmC/Ohr_fam"/>
</dbReference>
<dbReference type="PANTHER" id="PTHR39624">
    <property type="entry name" value="PROTEIN INVOLVED IN RIMO-MEDIATED BETA-METHYLTHIOLATION OF RIBOSOMAL PROTEIN S12 YCAO"/>
    <property type="match status" value="1"/>
</dbReference>
<dbReference type="SUPFAM" id="SSF82784">
    <property type="entry name" value="OsmC-like"/>
    <property type="match status" value="1"/>
</dbReference>
<dbReference type="Gene3D" id="3.30.300.20">
    <property type="match status" value="1"/>
</dbReference>
<dbReference type="EMBL" id="AZAC01000016">
    <property type="protein sequence ID" value="KIX13366.1"/>
    <property type="molecule type" value="Genomic_DNA"/>
</dbReference>
<organism evidence="1 2">
    <name type="scientific">Dethiosulfatarculus sandiegensis</name>
    <dbReference type="NCBI Taxonomy" id="1429043"/>
    <lineage>
        <taxon>Bacteria</taxon>
        <taxon>Pseudomonadati</taxon>
        <taxon>Thermodesulfobacteriota</taxon>
        <taxon>Desulfarculia</taxon>
        <taxon>Desulfarculales</taxon>
        <taxon>Desulfarculaceae</taxon>
        <taxon>Dethiosulfatarculus</taxon>
    </lineage>
</organism>
<dbReference type="OrthoDB" id="290036at2"/>
<dbReference type="Proteomes" id="UP000032233">
    <property type="component" value="Unassembled WGS sequence"/>
</dbReference>
<evidence type="ECO:0000313" key="1">
    <source>
        <dbReference type="EMBL" id="KIX13366.1"/>
    </source>
</evidence>
<protein>
    <submittedName>
        <fullName evidence="1">Osmotically inducible protein C</fullName>
    </submittedName>
</protein>